<evidence type="ECO:0000313" key="2">
    <source>
        <dbReference type="EMBL" id="PJF35022.1"/>
    </source>
</evidence>
<dbReference type="Proteomes" id="UP000229681">
    <property type="component" value="Unassembled WGS sequence"/>
</dbReference>
<sequence>MNVLISGASGFVGRHLLTYLCQHMPHFRLHGTLFSDSEQRAALEALGCRLWALDLRDADAVRDLLAQVRPERIYHLAGQAFVPRSFAAPWETLEVNIRGTLNLLEAARALKLETRILVVSSADVYGAAAADSLPLTENAPFIPSSPYSVSKIAQDMLAWQYARAYGMYIVRARPFNHIGTGQSADFAVPNWASQIAAIELGQREPVVSVGNLAAARDFTDVRDVVRAYALALERGTAGTVYNVCSGIPQTMQHILETLINLSARPIAVRVDPERVRPIEIPVLYGSYARLQADTDWQPQISLVQSLSDVLNEWRARLRSA</sequence>
<dbReference type="EMBL" id="PGTM01000223">
    <property type="protein sequence ID" value="PJF35022.1"/>
    <property type="molecule type" value="Genomic_DNA"/>
</dbReference>
<accession>A0A2M8PZ47</accession>
<accession>A0A2M8PBV5</accession>
<feature type="domain" description="NAD(P)-binding" evidence="1">
    <location>
        <begin position="4"/>
        <end position="306"/>
    </location>
</feature>
<organism evidence="3 4">
    <name type="scientific">Candidatus Thermofonsia Clade 1 bacterium</name>
    <dbReference type="NCBI Taxonomy" id="2364210"/>
    <lineage>
        <taxon>Bacteria</taxon>
        <taxon>Bacillati</taxon>
        <taxon>Chloroflexota</taxon>
        <taxon>Candidatus Thermofontia</taxon>
        <taxon>Candidatus Thermofonsia Clade 1</taxon>
    </lineage>
</organism>
<evidence type="ECO:0000313" key="3">
    <source>
        <dbReference type="EMBL" id="PJF42821.1"/>
    </source>
</evidence>
<gene>
    <name evidence="2" type="ORF">CUN49_12690</name>
    <name evidence="3" type="ORF">CUN50_02720</name>
</gene>
<proteinExistence type="predicted"/>
<evidence type="ECO:0000313" key="4">
    <source>
        <dbReference type="Proteomes" id="UP000228947"/>
    </source>
</evidence>
<dbReference type="EMBL" id="PGTL01000008">
    <property type="protein sequence ID" value="PJF42821.1"/>
    <property type="molecule type" value="Genomic_DNA"/>
</dbReference>
<dbReference type="Proteomes" id="UP000228947">
    <property type="component" value="Unassembled WGS sequence"/>
</dbReference>
<dbReference type="SUPFAM" id="SSF51735">
    <property type="entry name" value="NAD(P)-binding Rossmann-fold domains"/>
    <property type="match status" value="1"/>
</dbReference>
<evidence type="ECO:0000313" key="5">
    <source>
        <dbReference type="Proteomes" id="UP000229681"/>
    </source>
</evidence>
<protein>
    <submittedName>
        <fullName evidence="3">GDP-mannose 4,6 dehydratase</fullName>
    </submittedName>
</protein>
<name>A0A2M8PZ47_9CHLR</name>
<comment type="caution">
    <text evidence="3">The sequence shown here is derived from an EMBL/GenBank/DDBJ whole genome shotgun (WGS) entry which is preliminary data.</text>
</comment>
<dbReference type="Pfam" id="PF16363">
    <property type="entry name" value="GDP_Man_Dehyd"/>
    <property type="match status" value="1"/>
</dbReference>
<dbReference type="InterPro" id="IPR016040">
    <property type="entry name" value="NAD(P)-bd_dom"/>
</dbReference>
<dbReference type="Gene3D" id="3.90.25.10">
    <property type="entry name" value="UDP-galactose 4-epimerase, domain 1"/>
    <property type="match status" value="1"/>
</dbReference>
<dbReference type="PANTHER" id="PTHR43000">
    <property type="entry name" value="DTDP-D-GLUCOSE 4,6-DEHYDRATASE-RELATED"/>
    <property type="match status" value="1"/>
</dbReference>
<dbReference type="Gene3D" id="3.40.50.720">
    <property type="entry name" value="NAD(P)-binding Rossmann-like Domain"/>
    <property type="match status" value="1"/>
</dbReference>
<dbReference type="AlphaFoldDB" id="A0A2M8PZ47"/>
<dbReference type="InterPro" id="IPR036291">
    <property type="entry name" value="NAD(P)-bd_dom_sf"/>
</dbReference>
<reference evidence="4 5" key="1">
    <citation type="submission" date="2017-11" db="EMBL/GenBank/DDBJ databases">
        <title>Evolution of Phototrophy in the Chloroflexi Phylum Driven by Horizontal Gene Transfer.</title>
        <authorList>
            <person name="Ward L.M."/>
            <person name="Hemp J."/>
            <person name="Shih P.M."/>
            <person name="Mcglynn S.E."/>
            <person name="Fischer W."/>
        </authorList>
    </citation>
    <scope>NUCLEOTIDE SEQUENCE [LARGE SCALE GENOMIC DNA]</scope>
    <source>
        <strain evidence="3">CP1_1M</strain>
        <strain evidence="2">JP3_13</strain>
    </source>
</reference>
<evidence type="ECO:0000259" key="1">
    <source>
        <dbReference type="Pfam" id="PF16363"/>
    </source>
</evidence>